<feature type="region of interest" description="Disordered" evidence="1">
    <location>
        <begin position="65"/>
        <end position="103"/>
    </location>
</feature>
<accession>A0A3D8IAY4</accession>
<feature type="compositionally biased region" description="Basic and acidic residues" evidence="1">
    <location>
        <begin position="79"/>
        <end position="103"/>
    </location>
</feature>
<sequence>MLKGFARLWIVLMLCYGILNAQPWVMFSDMDDTYLYDQASGQVYIRIKKGGKNYEDTFVKMGVQDSIHSKPASKAQKTAQRDSKATESKQENDAQKEQQELIKKAQELQRSIQGSILGGE</sequence>
<dbReference type="AlphaFoldDB" id="A0A3D8IAY4"/>
<protein>
    <submittedName>
        <fullName evidence="2">Uncharacterized protein</fullName>
    </submittedName>
</protein>
<reference evidence="2 3" key="1">
    <citation type="submission" date="2018-04" db="EMBL/GenBank/DDBJ databases">
        <title>Novel Campyloabacter and Helicobacter Species and Strains.</title>
        <authorList>
            <person name="Mannion A.J."/>
            <person name="Shen Z."/>
            <person name="Fox J.G."/>
        </authorList>
    </citation>
    <scope>NUCLEOTIDE SEQUENCE [LARGE SCALE GENOMIC DNA]</scope>
    <source>
        <strain evidence="2 3">MIT 99-5101</strain>
    </source>
</reference>
<gene>
    <name evidence="2" type="ORF">CQA43_06995</name>
</gene>
<proteinExistence type="predicted"/>
<evidence type="ECO:0000313" key="3">
    <source>
        <dbReference type="Proteomes" id="UP000256650"/>
    </source>
</evidence>
<name>A0A3D8IAY4_9HELI</name>
<keyword evidence="3" id="KW-1185">Reference proteome</keyword>
<comment type="caution">
    <text evidence="2">The sequence shown here is derived from an EMBL/GenBank/DDBJ whole genome shotgun (WGS) entry which is preliminary data.</text>
</comment>
<dbReference type="RefSeq" id="WP_115551899.1">
    <property type="nucleotide sequence ID" value="NZ_CAOOIB010000007.1"/>
</dbReference>
<dbReference type="GeneID" id="82536035"/>
<dbReference type="Proteomes" id="UP000256650">
    <property type="component" value="Unassembled WGS sequence"/>
</dbReference>
<dbReference type="OrthoDB" id="5324894at2"/>
<evidence type="ECO:0000313" key="2">
    <source>
        <dbReference type="EMBL" id="RDU62333.1"/>
    </source>
</evidence>
<dbReference type="EMBL" id="NXLS01000007">
    <property type="protein sequence ID" value="RDU62333.1"/>
    <property type="molecule type" value="Genomic_DNA"/>
</dbReference>
<evidence type="ECO:0000256" key="1">
    <source>
        <dbReference type="SAM" id="MobiDB-lite"/>
    </source>
</evidence>
<organism evidence="2 3">
    <name type="scientific">Helicobacter ganmani</name>
    <dbReference type="NCBI Taxonomy" id="60246"/>
    <lineage>
        <taxon>Bacteria</taxon>
        <taxon>Pseudomonadati</taxon>
        <taxon>Campylobacterota</taxon>
        <taxon>Epsilonproteobacteria</taxon>
        <taxon>Campylobacterales</taxon>
        <taxon>Helicobacteraceae</taxon>
        <taxon>Helicobacter</taxon>
    </lineage>
</organism>